<comment type="caution">
    <text evidence="3">The sequence shown here is derived from an EMBL/GenBank/DDBJ whole genome shotgun (WGS) entry which is preliminary data.</text>
</comment>
<dbReference type="Gene3D" id="3.40.190.10">
    <property type="entry name" value="Periplasmic binding protein-like II"/>
    <property type="match status" value="2"/>
</dbReference>
<gene>
    <name evidence="3" type="primary">ssuA_4</name>
    <name evidence="3" type="ORF">B7C42_01843</name>
</gene>
<feature type="chain" id="PRO_5038501435" evidence="1">
    <location>
        <begin position="20"/>
        <end position="347"/>
    </location>
</feature>
<feature type="signal peptide" evidence="1">
    <location>
        <begin position="1"/>
        <end position="19"/>
    </location>
</feature>
<dbReference type="RefSeq" id="WP_051041817.1">
    <property type="nucleotide sequence ID" value="NZ_JAAXOR010000006.1"/>
</dbReference>
<dbReference type="SUPFAM" id="SSF53850">
    <property type="entry name" value="Periplasmic binding protein-like II"/>
    <property type="match status" value="1"/>
</dbReference>
<keyword evidence="1" id="KW-0732">Signal</keyword>
<dbReference type="Proteomes" id="UP000215506">
    <property type="component" value="Unassembled WGS sequence"/>
</dbReference>
<feature type="domain" description="SsuA/THI5-like" evidence="2">
    <location>
        <begin position="54"/>
        <end position="265"/>
    </location>
</feature>
<dbReference type="InterPro" id="IPR015168">
    <property type="entry name" value="SsuA/THI5"/>
</dbReference>
<evidence type="ECO:0000313" key="3">
    <source>
        <dbReference type="EMBL" id="OXR46865.1"/>
    </source>
</evidence>
<evidence type="ECO:0000313" key="4">
    <source>
        <dbReference type="Proteomes" id="UP000215506"/>
    </source>
</evidence>
<dbReference type="PANTHER" id="PTHR30024">
    <property type="entry name" value="ALIPHATIC SULFONATES-BINDING PROTEIN-RELATED"/>
    <property type="match status" value="1"/>
</dbReference>
<dbReference type="PANTHER" id="PTHR30024:SF42">
    <property type="entry name" value="ALIPHATIC SULFONATES-BINDING PROTEIN-RELATED"/>
    <property type="match status" value="1"/>
</dbReference>
<dbReference type="PROSITE" id="PS51257">
    <property type="entry name" value="PROKAR_LIPOPROTEIN"/>
    <property type="match status" value="1"/>
</dbReference>
<name>A0A231HDM5_9NOCA</name>
<accession>A0A231HDM5</accession>
<protein>
    <submittedName>
        <fullName evidence="3">Putative aliphatic sulfonates-binding protein</fullName>
    </submittedName>
</protein>
<proteinExistence type="predicted"/>
<dbReference type="EMBL" id="NGAF01000002">
    <property type="protein sequence ID" value="OXR46865.1"/>
    <property type="molecule type" value="Genomic_DNA"/>
</dbReference>
<organism evidence="3 4">
    <name type="scientific">Nocardia cerradoensis</name>
    <dbReference type="NCBI Taxonomy" id="85688"/>
    <lineage>
        <taxon>Bacteria</taxon>
        <taxon>Bacillati</taxon>
        <taxon>Actinomycetota</taxon>
        <taxon>Actinomycetes</taxon>
        <taxon>Mycobacteriales</taxon>
        <taxon>Nocardiaceae</taxon>
        <taxon>Nocardia</taxon>
    </lineage>
</organism>
<keyword evidence="4" id="KW-1185">Reference proteome</keyword>
<dbReference type="AlphaFoldDB" id="A0A231HDM5"/>
<evidence type="ECO:0000256" key="1">
    <source>
        <dbReference type="SAM" id="SignalP"/>
    </source>
</evidence>
<dbReference type="Pfam" id="PF09084">
    <property type="entry name" value="NMT1"/>
    <property type="match status" value="1"/>
</dbReference>
<reference evidence="3 4" key="1">
    <citation type="submission" date="2017-07" db="EMBL/GenBank/DDBJ databases">
        <title>First draft Genome Sequence of Nocardia cerradoensis isolated from human infection.</title>
        <authorList>
            <person name="Carrasco G."/>
        </authorList>
    </citation>
    <scope>NUCLEOTIDE SEQUENCE [LARGE SCALE GENOMIC DNA]</scope>
    <source>
        <strain evidence="3 4">CNM20130759</strain>
    </source>
</reference>
<sequence>MSGRIRTALSVFAAGTAAAVLLTACGSGGSAHTENGVTSLRYLGWTDQVTIPELAENLGFFDGKIKLDYVGNTISGPQEIQTAATGQIDFGGAFAGAVAKLAGAGAPITAVVNYYGSDEKSFQGYYTLDNSPIRTAADLVGKKVGVNTLGGQNEADIHDALKKAGLSIDQIKSVQLVALPPPNIEQALRQGQIDAAALNGQFQQRAVANGGVRPIFTELDEYGGPINGGPYVFRNDFIAKNPDVVRAFTTGVAKAIEWERSTPREQVIAKFTEIINARHRAGEDTSTLKYWLSVGVPARYGQLSDGDFTRWQSWLEDTGAIDHKLDPSKFYTNKFNSLLQSSDASGK</sequence>
<evidence type="ECO:0000259" key="2">
    <source>
        <dbReference type="Pfam" id="PF09084"/>
    </source>
</evidence>